<dbReference type="RefSeq" id="WP_380864261.1">
    <property type="nucleotide sequence ID" value="NZ_JBHRXV010000018.1"/>
</dbReference>
<accession>A0ABV7XGE0</accession>
<comment type="caution">
    <text evidence="1">The sequence shown here is derived from an EMBL/GenBank/DDBJ whole genome shotgun (WGS) entry which is preliminary data.</text>
</comment>
<sequence length="68" mass="7399">MTITLQLTEDEADIVLSALEDDRENYLESARASFADGDKASGQAFGEAADRIKLVLEKVKALVGDLDR</sequence>
<organism evidence="1 2">
    <name type="scientific">Sphingoaurantiacus capsulatus</name>
    <dbReference type="NCBI Taxonomy" id="1771310"/>
    <lineage>
        <taxon>Bacteria</taxon>
        <taxon>Pseudomonadati</taxon>
        <taxon>Pseudomonadota</taxon>
        <taxon>Alphaproteobacteria</taxon>
        <taxon>Sphingomonadales</taxon>
        <taxon>Sphingosinicellaceae</taxon>
        <taxon>Sphingoaurantiacus</taxon>
    </lineage>
</organism>
<reference evidence="2" key="1">
    <citation type="journal article" date="2019" name="Int. J. Syst. Evol. Microbiol.">
        <title>The Global Catalogue of Microorganisms (GCM) 10K type strain sequencing project: providing services to taxonomists for standard genome sequencing and annotation.</title>
        <authorList>
            <consortium name="The Broad Institute Genomics Platform"/>
            <consortium name="The Broad Institute Genome Sequencing Center for Infectious Disease"/>
            <person name="Wu L."/>
            <person name="Ma J."/>
        </authorList>
    </citation>
    <scope>NUCLEOTIDE SEQUENCE [LARGE SCALE GENOMIC DNA]</scope>
    <source>
        <strain evidence="2">KCTC 42644</strain>
    </source>
</reference>
<proteinExistence type="predicted"/>
<evidence type="ECO:0000313" key="2">
    <source>
        <dbReference type="Proteomes" id="UP001595615"/>
    </source>
</evidence>
<protein>
    <submittedName>
        <fullName evidence="1">Uncharacterized protein</fullName>
    </submittedName>
</protein>
<dbReference type="Proteomes" id="UP001595615">
    <property type="component" value="Unassembled WGS sequence"/>
</dbReference>
<dbReference type="EMBL" id="JBHRXV010000018">
    <property type="protein sequence ID" value="MFC3714530.1"/>
    <property type="molecule type" value="Genomic_DNA"/>
</dbReference>
<name>A0ABV7XGE0_9SPHN</name>
<keyword evidence="2" id="KW-1185">Reference proteome</keyword>
<gene>
    <name evidence="1" type="ORF">ACFOMD_18335</name>
</gene>
<evidence type="ECO:0000313" key="1">
    <source>
        <dbReference type="EMBL" id="MFC3714530.1"/>
    </source>
</evidence>